<feature type="transmembrane region" description="Helical" evidence="6">
    <location>
        <begin position="313"/>
        <end position="338"/>
    </location>
</feature>
<dbReference type="PANTHER" id="PTHR23502:SF149">
    <property type="entry name" value="TRANSPORTER, PUTATIVE-RELATED"/>
    <property type="match status" value="1"/>
</dbReference>
<feature type="transmembrane region" description="Helical" evidence="6">
    <location>
        <begin position="428"/>
        <end position="453"/>
    </location>
</feature>
<feature type="transmembrane region" description="Helical" evidence="6">
    <location>
        <begin position="68"/>
        <end position="87"/>
    </location>
</feature>
<feature type="transmembrane region" description="Helical" evidence="6">
    <location>
        <begin position="497"/>
        <end position="517"/>
    </location>
</feature>
<evidence type="ECO:0000256" key="6">
    <source>
        <dbReference type="SAM" id="Phobius"/>
    </source>
</evidence>
<dbReference type="InterPro" id="IPR020846">
    <property type="entry name" value="MFS_dom"/>
</dbReference>
<keyword evidence="9" id="KW-1185">Reference proteome</keyword>
<accession>A0A4U0WZQ1</accession>
<dbReference type="Gene3D" id="1.20.1250.20">
    <property type="entry name" value="MFS general substrate transporter like domains"/>
    <property type="match status" value="1"/>
</dbReference>
<dbReference type="SUPFAM" id="SSF103473">
    <property type="entry name" value="MFS general substrate transporter"/>
    <property type="match status" value="1"/>
</dbReference>
<proteinExistence type="predicted"/>
<evidence type="ECO:0000256" key="3">
    <source>
        <dbReference type="ARBA" id="ARBA00022989"/>
    </source>
</evidence>
<dbReference type="AlphaFoldDB" id="A0A4U0WZQ1"/>
<keyword evidence="2 6" id="KW-0812">Transmembrane</keyword>
<feature type="transmembrane region" description="Helical" evidence="6">
    <location>
        <begin position="153"/>
        <end position="176"/>
    </location>
</feature>
<feature type="domain" description="Major facilitator superfamily (MFS) profile" evidence="7">
    <location>
        <begin position="61"/>
        <end position="522"/>
    </location>
</feature>
<dbReference type="Proteomes" id="UP000309340">
    <property type="component" value="Unassembled WGS sequence"/>
</dbReference>
<evidence type="ECO:0000256" key="4">
    <source>
        <dbReference type="ARBA" id="ARBA00023136"/>
    </source>
</evidence>
<name>A0A4U0WZQ1_9PEZI</name>
<reference evidence="8 9" key="1">
    <citation type="submission" date="2017-03" db="EMBL/GenBank/DDBJ databases">
        <title>Genomes of endolithic fungi from Antarctica.</title>
        <authorList>
            <person name="Coleine C."/>
            <person name="Masonjones S."/>
            <person name="Stajich J.E."/>
        </authorList>
    </citation>
    <scope>NUCLEOTIDE SEQUENCE [LARGE SCALE GENOMIC DNA]</scope>
    <source>
        <strain evidence="8 9">CCFEE 5184</strain>
    </source>
</reference>
<feature type="region of interest" description="Disordered" evidence="5">
    <location>
        <begin position="244"/>
        <end position="268"/>
    </location>
</feature>
<evidence type="ECO:0000313" key="8">
    <source>
        <dbReference type="EMBL" id="TKA69344.1"/>
    </source>
</evidence>
<dbReference type="Pfam" id="PF07690">
    <property type="entry name" value="MFS_1"/>
    <property type="match status" value="1"/>
</dbReference>
<dbReference type="STRING" id="329884.A0A4U0WZQ1"/>
<feature type="transmembrane region" description="Helical" evidence="6">
    <location>
        <begin position="129"/>
        <end position="147"/>
    </location>
</feature>
<protein>
    <recommendedName>
        <fullName evidence="7">Major facilitator superfamily (MFS) profile domain-containing protein</fullName>
    </recommendedName>
</protein>
<evidence type="ECO:0000259" key="7">
    <source>
        <dbReference type="PROSITE" id="PS50850"/>
    </source>
</evidence>
<feature type="transmembrane region" description="Helical" evidence="6">
    <location>
        <begin position="358"/>
        <end position="380"/>
    </location>
</feature>
<comment type="subcellular location">
    <subcellularLocation>
        <location evidence="1">Membrane</location>
        <topology evidence="1">Multi-pass membrane protein</topology>
    </subcellularLocation>
</comment>
<feature type="transmembrane region" description="Helical" evidence="6">
    <location>
        <begin position="99"/>
        <end position="117"/>
    </location>
</feature>
<evidence type="ECO:0000256" key="2">
    <source>
        <dbReference type="ARBA" id="ARBA00022692"/>
    </source>
</evidence>
<feature type="transmembrane region" description="Helical" evidence="6">
    <location>
        <begin position="465"/>
        <end position="485"/>
    </location>
</feature>
<dbReference type="InterPro" id="IPR011701">
    <property type="entry name" value="MFS"/>
</dbReference>
<dbReference type="GO" id="GO:0005886">
    <property type="term" value="C:plasma membrane"/>
    <property type="evidence" value="ECO:0007669"/>
    <property type="project" value="TreeGrafter"/>
</dbReference>
<evidence type="ECO:0000256" key="1">
    <source>
        <dbReference type="ARBA" id="ARBA00004141"/>
    </source>
</evidence>
<gene>
    <name evidence="8" type="ORF">B0A55_08160</name>
</gene>
<keyword evidence="3 6" id="KW-1133">Transmembrane helix</keyword>
<feature type="transmembrane region" description="Helical" evidence="6">
    <location>
        <begin position="188"/>
        <end position="211"/>
    </location>
</feature>
<dbReference type="PANTHER" id="PTHR23502">
    <property type="entry name" value="MAJOR FACILITATOR SUPERFAMILY"/>
    <property type="match status" value="1"/>
</dbReference>
<dbReference type="InterPro" id="IPR036259">
    <property type="entry name" value="MFS_trans_sf"/>
</dbReference>
<organism evidence="8 9">
    <name type="scientific">Friedmanniomyces simplex</name>
    <dbReference type="NCBI Taxonomy" id="329884"/>
    <lineage>
        <taxon>Eukaryota</taxon>
        <taxon>Fungi</taxon>
        <taxon>Dikarya</taxon>
        <taxon>Ascomycota</taxon>
        <taxon>Pezizomycotina</taxon>
        <taxon>Dothideomycetes</taxon>
        <taxon>Dothideomycetidae</taxon>
        <taxon>Mycosphaerellales</taxon>
        <taxon>Teratosphaeriaceae</taxon>
        <taxon>Friedmanniomyces</taxon>
    </lineage>
</organism>
<feature type="transmembrane region" description="Helical" evidence="6">
    <location>
        <begin position="217"/>
        <end position="237"/>
    </location>
</feature>
<dbReference type="OrthoDB" id="5215911at2759"/>
<evidence type="ECO:0000313" key="9">
    <source>
        <dbReference type="Proteomes" id="UP000309340"/>
    </source>
</evidence>
<comment type="caution">
    <text evidence="8">The sequence shown here is derived from an EMBL/GenBank/DDBJ whole genome shotgun (WGS) entry which is preliminary data.</text>
</comment>
<sequence>MVGERLDQKAAAGLNVEIIPGTELMTGEFARAGGSDKGSVLVPHPSNNPADPLNWSLTWKLITALSQLLYVWVLVCSALSLAPMFPFLGMQFHLDQQQLSLLTGLNVITLGFANIFIVPLSNIFGRRPISIFFGLLVILTNIWQALATTHSSFLAARACNGVVAATSETIMVQVIADMFFLHERGFWVGLYFTFYFSGAFLGPIMSGNIAARHGWRSFFWLTVALAAFVTLLLIVAFPETRWRRNSSNHAGSKGLSNDAGETEAKLESEANSEMAAGGQMIGKGKPSKAQWSPFQKPDSRWMTFIIRDVTTPLIVFFNPIVFWAALMLAGPADLLLIFNLTESGLFGSPAYGFTPGAVGYTNFAFFVGGIIGVLTAGPLSDWWARRATIKNSGIREAEMRLPALIPYCCFFFISHVVGAVGYQHLWHWPAIIVCGFGFSGLAVTSIPTIAIAYAVDCYKPISGEIMVVATVLKNVLGFCLSYWVFNVQAQKGWVAVYMTQFAVSMFPMVMTVPLYFFGKSLRRWTRNSDLHRMEALV</sequence>
<keyword evidence="4 6" id="KW-0472">Membrane</keyword>
<dbReference type="PROSITE" id="PS50850">
    <property type="entry name" value="MFS"/>
    <property type="match status" value="1"/>
</dbReference>
<feature type="transmembrane region" description="Helical" evidence="6">
    <location>
        <begin position="401"/>
        <end position="422"/>
    </location>
</feature>
<evidence type="ECO:0000256" key="5">
    <source>
        <dbReference type="SAM" id="MobiDB-lite"/>
    </source>
</evidence>
<dbReference type="GO" id="GO:0022857">
    <property type="term" value="F:transmembrane transporter activity"/>
    <property type="evidence" value="ECO:0007669"/>
    <property type="project" value="InterPro"/>
</dbReference>
<dbReference type="EMBL" id="NAJQ01000453">
    <property type="protein sequence ID" value="TKA69344.1"/>
    <property type="molecule type" value="Genomic_DNA"/>
</dbReference>